<dbReference type="GO" id="GO:0016491">
    <property type="term" value="F:oxidoreductase activity"/>
    <property type="evidence" value="ECO:0007669"/>
    <property type="project" value="UniProtKB-KW"/>
</dbReference>
<dbReference type="Pfam" id="PF14027">
    <property type="entry name" value="Questin_oxidase"/>
    <property type="match status" value="1"/>
</dbReference>
<organism evidence="3 4">
    <name type="scientific">Tuber aestivum</name>
    <name type="common">summer truffle</name>
    <dbReference type="NCBI Taxonomy" id="59557"/>
    <lineage>
        <taxon>Eukaryota</taxon>
        <taxon>Fungi</taxon>
        <taxon>Dikarya</taxon>
        <taxon>Ascomycota</taxon>
        <taxon>Pezizomycotina</taxon>
        <taxon>Pezizomycetes</taxon>
        <taxon>Pezizales</taxon>
        <taxon>Tuberaceae</taxon>
        <taxon>Tuber</taxon>
    </lineage>
</organism>
<evidence type="ECO:0000313" key="4">
    <source>
        <dbReference type="Proteomes" id="UP001412239"/>
    </source>
</evidence>
<gene>
    <name evidence="3" type="ORF">GSTUAT00007310001</name>
</gene>
<reference evidence="3" key="1">
    <citation type="submission" date="2015-10" db="EMBL/GenBank/DDBJ databases">
        <authorList>
            <person name="Regsiter A."/>
            <person name="william w."/>
        </authorList>
    </citation>
    <scope>NUCLEOTIDE SEQUENCE</scope>
    <source>
        <strain evidence="3">Montdore</strain>
    </source>
</reference>
<feature type="compositionally biased region" description="Polar residues" evidence="2">
    <location>
        <begin position="1"/>
        <end position="13"/>
    </location>
</feature>
<sequence>MGNSKSTPINNPYTGLPRVPTATTDPSASSDKRDRTLTHLLRLNHHNHTLLYSQELRFHNHLPHALGSAYLLGAPSEHLTKLYESESEPLEPWPPTTPGEIARDHWREHVSDRRYQRAYLDFFEDELVRLGYDWRRVVAEYLFRGPEPLIFGGMGGLGHPLIHLGYAFELGSKEVGMEALSLFATNYNLLHGYFDVEFSTAGGDGVPADGSSLTTTTTACVCSDPLEIIGRIGADPAFRGIFSHPGSDNIALLLQLREKEVLAYYHQFEIVSPADAHKSLNRLAALLLTCSHDPGRPEFDFFVVHLTTVSYAIRTLLPEAPEEYALPLVKMHWLFIIVVYVAQLMRGVRPELLEGVDLRGRGWADVVHKALDRGEGSGSGGKMEDAHYLKAVRALKDSAQLWKDQEEFYLKAAVKFAWEFERWSFGSEEGHN</sequence>
<dbReference type="InterPro" id="IPR025337">
    <property type="entry name" value="Questin_oxidase-like"/>
</dbReference>
<evidence type="ECO:0000313" key="3">
    <source>
        <dbReference type="EMBL" id="CUS08665.1"/>
    </source>
</evidence>
<proteinExistence type="predicted"/>
<dbReference type="Proteomes" id="UP001412239">
    <property type="component" value="Unassembled WGS sequence"/>
</dbReference>
<accession>A0A292PPN9</accession>
<protein>
    <recommendedName>
        <fullName evidence="5">MGS207 protein</fullName>
    </recommendedName>
</protein>
<evidence type="ECO:0008006" key="5">
    <source>
        <dbReference type="Google" id="ProtNLM"/>
    </source>
</evidence>
<dbReference type="PANTHER" id="PTHR35870:SF6">
    <property type="entry name" value="MGS207 PROTEIN"/>
    <property type="match status" value="1"/>
</dbReference>
<dbReference type="AlphaFoldDB" id="A0A292PPN9"/>
<name>A0A292PPN9_9PEZI</name>
<evidence type="ECO:0000256" key="1">
    <source>
        <dbReference type="ARBA" id="ARBA00023002"/>
    </source>
</evidence>
<keyword evidence="1" id="KW-0560">Oxidoreductase</keyword>
<feature type="region of interest" description="Disordered" evidence="2">
    <location>
        <begin position="1"/>
        <end position="32"/>
    </location>
</feature>
<dbReference type="PANTHER" id="PTHR35870">
    <property type="entry name" value="PROTEIN, PUTATIVE (AFU_ORTHOLOGUE AFUA_5G03330)-RELATED"/>
    <property type="match status" value="1"/>
</dbReference>
<dbReference type="EMBL" id="LN891121">
    <property type="protein sequence ID" value="CUS08665.1"/>
    <property type="molecule type" value="Genomic_DNA"/>
</dbReference>
<evidence type="ECO:0000256" key="2">
    <source>
        <dbReference type="SAM" id="MobiDB-lite"/>
    </source>
</evidence>
<keyword evidence="4" id="KW-1185">Reference proteome</keyword>